<name>A0A2S7T0Q8_9BACT</name>
<proteinExistence type="predicted"/>
<evidence type="ECO:0000313" key="1">
    <source>
        <dbReference type="EMBL" id="PQJ12405.1"/>
    </source>
</evidence>
<dbReference type="EMBL" id="PPSL01000001">
    <property type="protein sequence ID" value="PQJ12405.1"/>
    <property type="molecule type" value="Genomic_DNA"/>
</dbReference>
<accession>A0A2S7T0Q8</accession>
<protein>
    <submittedName>
        <fullName evidence="1">Uncharacterized protein</fullName>
    </submittedName>
</protein>
<reference evidence="1 2" key="1">
    <citation type="submission" date="2018-01" db="EMBL/GenBank/DDBJ databases">
        <title>A novel member of the phylum Bacteroidetes isolated from glacier ice.</title>
        <authorList>
            <person name="Liu Q."/>
            <person name="Xin Y.-H."/>
        </authorList>
    </citation>
    <scope>NUCLEOTIDE SEQUENCE [LARGE SCALE GENOMIC DNA]</scope>
    <source>
        <strain evidence="1 2">RB1R16</strain>
    </source>
</reference>
<evidence type="ECO:0000313" key="2">
    <source>
        <dbReference type="Proteomes" id="UP000239872"/>
    </source>
</evidence>
<dbReference type="RefSeq" id="WP_105037289.1">
    <property type="nucleotide sequence ID" value="NZ_PPSL01000001.1"/>
</dbReference>
<keyword evidence="2" id="KW-1185">Reference proteome</keyword>
<dbReference type="Proteomes" id="UP000239872">
    <property type="component" value="Unassembled WGS sequence"/>
</dbReference>
<sequence>MKKSAIAFLLFSASYCSGQKLIPFYDSVNKLHISFPENWSAGYRATGYEGISFVKDPINLHGEKNIIEKIEVVRDKETSIAMLSELSLVNMYYPNSLIQFNKNRLKYVVDNFQQSILHGTSTLNLVRFQFYFCHNTDVFLLSGTCQAKEFDRYHKLYTDVVMSIYFD</sequence>
<gene>
    <name evidence="1" type="ORF">CJD36_001245</name>
</gene>
<dbReference type="AlphaFoldDB" id="A0A2S7T0Q8"/>
<organism evidence="1 2">
    <name type="scientific">Flavipsychrobacter stenotrophus</name>
    <dbReference type="NCBI Taxonomy" id="2077091"/>
    <lineage>
        <taxon>Bacteria</taxon>
        <taxon>Pseudomonadati</taxon>
        <taxon>Bacteroidota</taxon>
        <taxon>Chitinophagia</taxon>
        <taxon>Chitinophagales</taxon>
        <taxon>Chitinophagaceae</taxon>
        <taxon>Flavipsychrobacter</taxon>
    </lineage>
</organism>
<comment type="caution">
    <text evidence="1">The sequence shown here is derived from an EMBL/GenBank/DDBJ whole genome shotgun (WGS) entry which is preliminary data.</text>
</comment>